<name>A0A438DE25_VITVI</name>
<dbReference type="AlphaFoldDB" id="A0A438DE25"/>
<evidence type="ECO:0000256" key="3">
    <source>
        <dbReference type="ARBA" id="ARBA00023125"/>
    </source>
</evidence>
<keyword evidence="5" id="KW-0539">Nucleus</keyword>
<feature type="region of interest" description="Disordered" evidence="6">
    <location>
        <begin position="219"/>
        <end position="260"/>
    </location>
</feature>
<comment type="subcellular location">
    <subcellularLocation>
        <location evidence="1">Nucleus</location>
    </subcellularLocation>
</comment>
<accession>A0A438DE25</accession>
<keyword evidence="4" id="KW-0804">Transcription</keyword>
<dbReference type="Pfam" id="PF03106">
    <property type="entry name" value="WRKY"/>
    <property type="match status" value="2"/>
</dbReference>
<feature type="region of interest" description="Disordered" evidence="6">
    <location>
        <begin position="292"/>
        <end position="316"/>
    </location>
</feature>
<dbReference type="InterPro" id="IPR003657">
    <property type="entry name" value="WRKY_dom"/>
</dbReference>
<organism evidence="8 9">
    <name type="scientific">Vitis vinifera</name>
    <name type="common">Grape</name>
    <dbReference type="NCBI Taxonomy" id="29760"/>
    <lineage>
        <taxon>Eukaryota</taxon>
        <taxon>Viridiplantae</taxon>
        <taxon>Streptophyta</taxon>
        <taxon>Embryophyta</taxon>
        <taxon>Tracheophyta</taxon>
        <taxon>Spermatophyta</taxon>
        <taxon>Magnoliopsida</taxon>
        <taxon>eudicotyledons</taxon>
        <taxon>Gunneridae</taxon>
        <taxon>Pentapetalae</taxon>
        <taxon>rosids</taxon>
        <taxon>Vitales</taxon>
        <taxon>Vitaceae</taxon>
        <taxon>Viteae</taxon>
        <taxon>Vitis</taxon>
    </lineage>
</organism>
<dbReference type="PANTHER" id="PTHR31221">
    <property type="entry name" value="WRKY TRANSCRIPTION FACTOR PROTEIN 1-RELATED"/>
    <property type="match status" value="1"/>
</dbReference>
<evidence type="ECO:0000256" key="5">
    <source>
        <dbReference type="ARBA" id="ARBA00023242"/>
    </source>
</evidence>
<reference evidence="8 9" key="1">
    <citation type="journal article" date="2018" name="PLoS Genet.">
        <title>Population sequencing reveals clonal diversity and ancestral inbreeding in the grapevine cultivar Chardonnay.</title>
        <authorList>
            <person name="Roach M.J."/>
            <person name="Johnson D.L."/>
            <person name="Bohlmann J."/>
            <person name="van Vuuren H.J."/>
            <person name="Jones S.J."/>
            <person name="Pretorius I.S."/>
            <person name="Schmidt S.A."/>
            <person name="Borneman A.R."/>
        </authorList>
    </citation>
    <scope>NUCLEOTIDE SEQUENCE [LARGE SCALE GENOMIC DNA]</scope>
    <source>
        <strain evidence="9">cv. Chardonnay</strain>
        <tissue evidence="8">Leaf</tissue>
    </source>
</reference>
<dbReference type="GO" id="GO:0003700">
    <property type="term" value="F:DNA-binding transcription factor activity"/>
    <property type="evidence" value="ECO:0007669"/>
    <property type="project" value="InterPro"/>
</dbReference>
<protein>
    <submittedName>
        <fullName evidence="8">Putative WRKY transcription factor 49</fullName>
    </submittedName>
</protein>
<dbReference type="SMART" id="SM00774">
    <property type="entry name" value="WRKY"/>
    <property type="match status" value="1"/>
</dbReference>
<dbReference type="InterPro" id="IPR036576">
    <property type="entry name" value="WRKY_dom_sf"/>
</dbReference>
<proteinExistence type="predicted"/>
<evidence type="ECO:0000256" key="6">
    <source>
        <dbReference type="SAM" id="MobiDB-lite"/>
    </source>
</evidence>
<keyword evidence="3" id="KW-0238">DNA-binding</keyword>
<dbReference type="PROSITE" id="PS50811">
    <property type="entry name" value="WRKY"/>
    <property type="match status" value="1"/>
</dbReference>
<evidence type="ECO:0000259" key="7">
    <source>
        <dbReference type="PROSITE" id="PS50811"/>
    </source>
</evidence>
<dbReference type="GO" id="GO:0043565">
    <property type="term" value="F:sequence-specific DNA binding"/>
    <property type="evidence" value="ECO:0007669"/>
    <property type="project" value="InterPro"/>
</dbReference>
<evidence type="ECO:0000256" key="1">
    <source>
        <dbReference type="ARBA" id="ARBA00004123"/>
    </source>
</evidence>
<dbReference type="PANTHER" id="PTHR31221:SF42">
    <property type="entry name" value="WRKY TRANSCRIPTION FACTOR 49-RELATED"/>
    <property type="match status" value="1"/>
</dbReference>
<evidence type="ECO:0000313" key="8">
    <source>
        <dbReference type="EMBL" id="RVW33735.1"/>
    </source>
</evidence>
<dbReference type="SUPFAM" id="SSF118290">
    <property type="entry name" value="WRKY DNA-binding domain"/>
    <property type="match status" value="2"/>
</dbReference>
<feature type="compositionally biased region" description="Low complexity" evidence="6">
    <location>
        <begin position="298"/>
        <end position="316"/>
    </location>
</feature>
<dbReference type="InterPro" id="IPR044810">
    <property type="entry name" value="WRKY_plant"/>
</dbReference>
<evidence type="ECO:0000256" key="4">
    <source>
        <dbReference type="ARBA" id="ARBA00023163"/>
    </source>
</evidence>
<dbReference type="Gene3D" id="2.20.25.80">
    <property type="entry name" value="WRKY domain"/>
    <property type="match status" value="1"/>
</dbReference>
<dbReference type="EMBL" id="QGNW01001665">
    <property type="protein sequence ID" value="RVW33735.1"/>
    <property type="molecule type" value="Genomic_DNA"/>
</dbReference>
<sequence length="354" mass="39438">MDELMAAWTEGSEDELVRELLDDESPFLVVPQETVESKLMSSSSEQAISRLVSTAYTGPTIEDIESALSLTTGKCQSEENSQARTSIHERDLSKIENKYTLKIKSCGNGMADDGYKWRKYGQKSIKNSQIQGEFFSKRILSGTEHKGNGVLFSKGIFATKSSYWTSGQRSYYRCTNPRCSAKKQVEKSSEDPDTLIITYEGLHLHFAYPFFLISPPQNVPSPSKKPKRISLQEAQDQVHDAPQIQETQGSPPTADHGSFPTMFTHVQEEDAAEKMGPQGLLEDMVPLMIRNPANNITSSTSSSSSPPNSPSSPSCSLGYSPSYFDISKRYSIRLEFTEPVLDLAVKHLYRVAYK</sequence>
<gene>
    <name evidence="8" type="primary">WRKY49_0</name>
    <name evidence="8" type="ORF">CK203_074867</name>
</gene>
<feature type="domain" description="WRKY" evidence="7">
    <location>
        <begin position="106"/>
        <end position="208"/>
    </location>
</feature>
<dbReference type="Proteomes" id="UP000288805">
    <property type="component" value="Unassembled WGS sequence"/>
</dbReference>
<evidence type="ECO:0000256" key="2">
    <source>
        <dbReference type="ARBA" id="ARBA00023015"/>
    </source>
</evidence>
<comment type="caution">
    <text evidence="8">The sequence shown here is derived from an EMBL/GenBank/DDBJ whole genome shotgun (WGS) entry which is preliminary data.</text>
</comment>
<keyword evidence="2" id="KW-0805">Transcription regulation</keyword>
<dbReference type="GO" id="GO:0005634">
    <property type="term" value="C:nucleus"/>
    <property type="evidence" value="ECO:0007669"/>
    <property type="project" value="UniProtKB-SubCell"/>
</dbReference>
<evidence type="ECO:0000313" key="9">
    <source>
        <dbReference type="Proteomes" id="UP000288805"/>
    </source>
</evidence>